<protein>
    <submittedName>
        <fullName evidence="1">Adenylate cyclase, class 2</fullName>
    </submittedName>
</protein>
<evidence type="ECO:0000313" key="2">
    <source>
        <dbReference type="Proteomes" id="UP000198923"/>
    </source>
</evidence>
<dbReference type="SUPFAM" id="SSF55154">
    <property type="entry name" value="CYTH-like phosphatases"/>
    <property type="match status" value="1"/>
</dbReference>
<dbReference type="STRING" id="504805.SAMN05421505_11062"/>
<accession>A0A1G7YTU3</accession>
<proteinExistence type="predicted"/>
<dbReference type="Proteomes" id="UP000198923">
    <property type="component" value="Unassembled WGS sequence"/>
</dbReference>
<organism evidence="1 2">
    <name type="scientific">Sinosporangium album</name>
    <dbReference type="NCBI Taxonomy" id="504805"/>
    <lineage>
        <taxon>Bacteria</taxon>
        <taxon>Bacillati</taxon>
        <taxon>Actinomycetota</taxon>
        <taxon>Actinomycetes</taxon>
        <taxon>Streptosporangiales</taxon>
        <taxon>Streptosporangiaceae</taxon>
        <taxon>Sinosporangium</taxon>
    </lineage>
</organism>
<name>A0A1G7YTU3_9ACTN</name>
<reference evidence="1 2" key="1">
    <citation type="submission" date="2016-10" db="EMBL/GenBank/DDBJ databases">
        <authorList>
            <person name="de Groot N.N."/>
        </authorList>
    </citation>
    <scope>NUCLEOTIDE SEQUENCE [LARGE SCALE GENOMIC DNA]</scope>
    <source>
        <strain evidence="1 2">CPCC 201354</strain>
    </source>
</reference>
<gene>
    <name evidence="1" type="ORF">SAMN05421505_11062</name>
</gene>
<dbReference type="Gene3D" id="2.40.320.10">
    <property type="entry name" value="Hypothetical Protein Pfu-838710-001"/>
    <property type="match status" value="1"/>
</dbReference>
<keyword evidence="2" id="KW-1185">Reference proteome</keyword>
<dbReference type="EMBL" id="FNCN01000010">
    <property type="protein sequence ID" value="SDG99891.1"/>
    <property type="molecule type" value="Genomic_DNA"/>
</dbReference>
<evidence type="ECO:0000313" key="1">
    <source>
        <dbReference type="EMBL" id="SDG99891.1"/>
    </source>
</evidence>
<sequence>MLIGIAGPVAFDTVTGAGDFVEFEFKGQATDPQEAIAQLDAFISDLGVELGDRVNRGYPHILLGRER</sequence>
<dbReference type="InterPro" id="IPR033469">
    <property type="entry name" value="CYTH-like_dom_sf"/>
</dbReference>
<dbReference type="AlphaFoldDB" id="A0A1G7YTU3"/>